<feature type="domain" description="AGC-kinase C-terminal" evidence="13">
    <location>
        <begin position="353"/>
        <end position="426"/>
    </location>
</feature>
<evidence type="ECO:0000256" key="4">
    <source>
        <dbReference type="ARBA" id="ARBA00022553"/>
    </source>
</evidence>
<dbReference type="Gene3D" id="1.10.510.10">
    <property type="entry name" value="Transferase(Phosphotransferase) domain 1"/>
    <property type="match status" value="1"/>
</dbReference>
<comment type="similarity">
    <text evidence="1">Belongs to the protein kinase superfamily. AGC Ser/Thr protein kinase family. S6 kinase subfamily.</text>
</comment>
<keyword evidence="5" id="KW-0808">Transferase</keyword>
<evidence type="ECO:0000256" key="1">
    <source>
        <dbReference type="ARBA" id="ARBA00009804"/>
    </source>
</evidence>
<evidence type="ECO:0000256" key="10">
    <source>
        <dbReference type="ARBA" id="ARBA00048679"/>
    </source>
</evidence>
<dbReference type="Pfam" id="PF00433">
    <property type="entry name" value="Pkinase_C"/>
    <property type="match status" value="1"/>
</dbReference>
<name>A0A267E265_9PLAT</name>
<keyword evidence="8 11" id="KW-0067">ATP-binding</keyword>
<dbReference type="PROSITE" id="PS51285">
    <property type="entry name" value="AGC_KINASE_CTER"/>
    <property type="match status" value="1"/>
</dbReference>
<dbReference type="Proteomes" id="UP000215902">
    <property type="component" value="Unassembled WGS sequence"/>
</dbReference>
<reference evidence="14 15" key="1">
    <citation type="submission" date="2017-06" db="EMBL/GenBank/DDBJ databases">
        <title>A platform for efficient transgenesis in Macrostomum lignano, a flatworm model organism for stem cell research.</title>
        <authorList>
            <person name="Berezikov E."/>
        </authorList>
    </citation>
    <scope>NUCLEOTIDE SEQUENCE [LARGE SCALE GENOMIC DNA]</scope>
    <source>
        <strain evidence="14">DV1</strain>
        <tissue evidence="14">Whole organism</tissue>
    </source>
</reference>
<dbReference type="STRING" id="282301.A0A267E265"/>
<dbReference type="InterPro" id="IPR000961">
    <property type="entry name" value="AGC-kinase_C"/>
</dbReference>
<accession>A0A267E265</accession>
<dbReference type="GO" id="GO:0005524">
    <property type="term" value="F:ATP binding"/>
    <property type="evidence" value="ECO:0007669"/>
    <property type="project" value="UniProtKB-UniRule"/>
</dbReference>
<dbReference type="Pfam" id="PF00069">
    <property type="entry name" value="Pkinase"/>
    <property type="match status" value="1"/>
</dbReference>
<feature type="domain" description="Protein kinase" evidence="12">
    <location>
        <begin position="92"/>
        <end position="352"/>
    </location>
</feature>
<dbReference type="SMART" id="SM00220">
    <property type="entry name" value="S_TKc"/>
    <property type="match status" value="1"/>
</dbReference>
<dbReference type="FunFam" id="1.10.510.10:FF:000048">
    <property type="entry name" value="Protein kinase C"/>
    <property type="match status" value="1"/>
</dbReference>
<dbReference type="InterPro" id="IPR017441">
    <property type="entry name" value="Protein_kinase_ATP_BS"/>
</dbReference>
<evidence type="ECO:0000256" key="2">
    <source>
        <dbReference type="ARBA" id="ARBA00012513"/>
    </source>
</evidence>
<keyword evidence="7" id="KW-0418">Kinase</keyword>
<sequence>MLQQYRPISLLQKEIISVRVQAHKKTSESPDCSRAIDDKIDYESVETEFLTKGPLAVAESYQDNNDCNLVGETIEIDQQLVNPMLQLHPCNFELLKVLGKGGYGKVFLARKLTGPDKGKVYAMKVLKKASIVRNQKDTAHTKTERNILEAIKHPFLVELHYAFQTPDRLYLILEFLAGGELFTHLERHGVFTEATARFYLAEIVLALGHLHQHGIVYRDLKPENILLDTEGHVKLTDFGLSKVAIDRGLTHTLCGTIEYMAPEVLVRQGHGKDVDWWSLGTLMYDMLSGGPPFSADTKKQTIDRILRSRLSLPPYLSAEAQSLLNALLKKSVVKRLGYGPKDQLAVMDHAFFSCTDWNKVASRQLDAPFKPNSLLTSDTDVSLFDTKFTHETPVESPSEESALSSSFADIFQGFTYVAPAVLDAVYRDAVVDSTGADAARSRHRRVSGSGFLGTSPQSPHRQAAIRGDAANLTASDEHQFVLEEDFEDMDTTTDTAPKCPPLHCGSFYLPR</sequence>
<feature type="binding site" evidence="11">
    <location>
        <position position="124"/>
    </location>
    <ligand>
        <name>ATP</name>
        <dbReference type="ChEBI" id="CHEBI:30616"/>
    </ligand>
</feature>
<evidence type="ECO:0000256" key="5">
    <source>
        <dbReference type="ARBA" id="ARBA00022679"/>
    </source>
</evidence>
<keyword evidence="15" id="KW-1185">Reference proteome</keyword>
<evidence type="ECO:0000313" key="14">
    <source>
        <dbReference type="EMBL" id="PAA55653.1"/>
    </source>
</evidence>
<comment type="caution">
    <text evidence="14">The sequence shown here is derived from an EMBL/GenBank/DDBJ whole genome shotgun (WGS) entry which is preliminary data.</text>
</comment>
<dbReference type="SMART" id="SM00133">
    <property type="entry name" value="S_TK_X"/>
    <property type="match status" value="1"/>
</dbReference>
<dbReference type="GO" id="GO:0004674">
    <property type="term" value="F:protein serine/threonine kinase activity"/>
    <property type="evidence" value="ECO:0007669"/>
    <property type="project" value="UniProtKB-KW"/>
</dbReference>
<keyword evidence="4" id="KW-0597">Phosphoprotein</keyword>
<organism evidence="14 15">
    <name type="scientific">Macrostomum lignano</name>
    <dbReference type="NCBI Taxonomy" id="282301"/>
    <lineage>
        <taxon>Eukaryota</taxon>
        <taxon>Metazoa</taxon>
        <taxon>Spiralia</taxon>
        <taxon>Lophotrochozoa</taxon>
        <taxon>Platyhelminthes</taxon>
        <taxon>Rhabditophora</taxon>
        <taxon>Macrostomorpha</taxon>
        <taxon>Macrostomida</taxon>
        <taxon>Macrostomidae</taxon>
        <taxon>Macrostomum</taxon>
    </lineage>
</organism>
<dbReference type="PROSITE" id="PS00108">
    <property type="entry name" value="PROTEIN_KINASE_ST"/>
    <property type="match status" value="1"/>
</dbReference>
<evidence type="ECO:0000259" key="13">
    <source>
        <dbReference type="PROSITE" id="PS51285"/>
    </source>
</evidence>
<dbReference type="PROSITE" id="PS00107">
    <property type="entry name" value="PROTEIN_KINASE_ATP"/>
    <property type="match status" value="1"/>
</dbReference>
<protein>
    <recommendedName>
        <fullName evidence="2">non-specific serine/threonine protein kinase</fullName>
        <ecNumber evidence="2">2.7.11.1</ecNumber>
    </recommendedName>
</protein>
<comment type="catalytic activity">
    <reaction evidence="10">
        <text>L-seryl-[protein] + ATP = O-phospho-L-seryl-[protein] + ADP + H(+)</text>
        <dbReference type="Rhea" id="RHEA:17989"/>
        <dbReference type="Rhea" id="RHEA-COMP:9863"/>
        <dbReference type="Rhea" id="RHEA-COMP:11604"/>
        <dbReference type="ChEBI" id="CHEBI:15378"/>
        <dbReference type="ChEBI" id="CHEBI:29999"/>
        <dbReference type="ChEBI" id="CHEBI:30616"/>
        <dbReference type="ChEBI" id="CHEBI:83421"/>
        <dbReference type="ChEBI" id="CHEBI:456216"/>
        <dbReference type="EC" id="2.7.11.1"/>
    </reaction>
</comment>
<keyword evidence="6 11" id="KW-0547">Nucleotide-binding</keyword>
<evidence type="ECO:0000256" key="6">
    <source>
        <dbReference type="ARBA" id="ARBA00022741"/>
    </source>
</evidence>
<dbReference type="OrthoDB" id="63267at2759"/>
<evidence type="ECO:0000256" key="7">
    <source>
        <dbReference type="ARBA" id="ARBA00022777"/>
    </source>
</evidence>
<evidence type="ECO:0000256" key="8">
    <source>
        <dbReference type="ARBA" id="ARBA00022840"/>
    </source>
</evidence>
<dbReference type="FunFam" id="3.30.200.20:FF:000686">
    <property type="entry name" value="Ribosomal protein S6 kinase"/>
    <property type="match status" value="1"/>
</dbReference>
<dbReference type="EMBL" id="NIVC01002724">
    <property type="protein sequence ID" value="PAA55653.1"/>
    <property type="molecule type" value="Genomic_DNA"/>
</dbReference>
<dbReference type="InterPro" id="IPR017892">
    <property type="entry name" value="Pkinase_C"/>
</dbReference>
<dbReference type="PANTHER" id="PTHR24351">
    <property type="entry name" value="RIBOSOMAL PROTEIN S6 KINASE"/>
    <property type="match status" value="1"/>
</dbReference>
<dbReference type="EC" id="2.7.11.1" evidence="2"/>
<dbReference type="GO" id="GO:0106310">
    <property type="term" value="F:protein serine kinase activity"/>
    <property type="evidence" value="ECO:0007669"/>
    <property type="project" value="RHEA"/>
</dbReference>
<proteinExistence type="inferred from homology"/>
<dbReference type="PROSITE" id="PS50011">
    <property type="entry name" value="PROTEIN_KINASE_DOM"/>
    <property type="match status" value="1"/>
</dbReference>
<dbReference type="InterPro" id="IPR011009">
    <property type="entry name" value="Kinase-like_dom_sf"/>
</dbReference>
<keyword evidence="3" id="KW-0723">Serine/threonine-protein kinase</keyword>
<dbReference type="AlphaFoldDB" id="A0A267E265"/>
<evidence type="ECO:0000259" key="12">
    <source>
        <dbReference type="PROSITE" id="PS50011"/>
    </source>
</evidence>
<evidence type="ECO:0000256" key="11">
    <source>
        <dbReference type="PROSITE-ProRule" id="PRU10141"/>
    </source>
</evidence>
<evidence type="ECO:0000256" key="9">
    <source>
        <dbReference type="ARBA" id="ARBA00047899"/>
    </source>
</evidence>
<evidence type="ECO:0000313" key="15">
    <source>
        <dbReference type="Proteomes" id="UP000215902"/>
    </source>
</evidence>
<gene>
    <name evidence="14" type="ORF">BOX15_Mlig009029g1</name>
</gene>
<dbReference type="InterPro" id="IPR008271">
    <property type="entry name" value="Ser/Thr_kinase_AS"/>
</dbReference>
<dbReference type="SUPFAM" id="SSF56112">
    <property type="entry name" value="Protein kinase-like (PK-like)"/>
    <property type="match status" value="1"/>
</dbReference>
<comment type="catalytic activity">
    <reaction evidence="9">
        <text>L-threonyl-[protein] + ATP = O-phospho-L-threonyl-[protein] + ADP + H(+)</text>
        <dbReference type="Rhea" id="RHEA:46608"/>
        <dbReference type="Rhea" id="RHEA-COMP:11060"/>
        <dbReference type="Rhea" id="RHEA-COMP:11605"/>
        <dbReference type="ChEBI" id="CHEBI:15378"/>
        <dbReference type="ChEBI" id="CHEBI:30013"/>
        <dbReference type="ChEBI" id="CHEBI:30616"/>
        <dbReference type="ChEBI" id="CHEBI:61977"/>
        <dbReference type="ChEBI" id="CHEBI:456216"/>
        <dbReference type="EC" id="2.7.11.1"/>
    </reaction>
</comment>
<dbReference type="InterPro" id="IPR000719">
    <property type="entry name" value="Prot_kinase_dom"/>
</dbReference>
<evidence type="ECO:0000256" key="3">
    <source>
        <dbReference type="ARBA" id="ARBA00022527"/>
    </source>
</evidence>
<dbReference type="Gene3D" id="3.30.200.20">
    <property type="entry name" value="Phosphorylase Kinase, domain 1"/>
    <property type="match status" value="1"/>
</dbReference>